<feature type="domain" description="EamA" evidence="7">
    <location>
        <begin position="6"/>
        <end position="143"/>
    </location>
</feature>
<comment type="subcellular location">
    <subcellularLocation>
        <location evidence="1">Endomembrane system</location>
        <topology evidence="1">Multi-pass membrane protein</topology>
    </subcellularLocation>
</comment>
<name>A0A3T1DE76_9BACL</name>
<dbReference type="Proteomes" id="UP000289856">
    <property type="component" value="Chromosome"/>
</dbReference>
<dbReference type="InterPro" id="IPR050638">
    <property type="entry name" value="AA-Vitamin_Transporters"/>
</dbReference>
<dbReference type="OrthoDB" id="3190463at2"/>
<evidence type="ECO:0000256" key="5">
    <source>
        <dbReference type="ARBA" id="ARBA00023136"/>
    </source>
</evidence>
<feature type="transmembrane region" description="Helical" evidence="6">
    <location>
        <begin position="156"/>
        <end position="176"/>
    </location>
</feature>
<reference evidence="8 9" key="1">
    <citation type="submission" date="2019-01" db="EMBL/GenBank/DDBJ databases">
        <title>Complete genome sequence of Cohnella hallensis HS21 isolated from Korean fir (Abies koreana) rhizospheric soil.</title>
        <authorList>
            <person name="Jiang L."/>
            <person name="Kang S.W."/>
            <person name="Kim S."/>
            <person name="Jung J."/>
            <person name="Kim C.Y."/>
            <person name="Kim D.H."/>
            <person name="Kim S.W."/>
            <person name="Lee J."/>
        </authorList>
    </citation>
    <scope>NUCLEOTIDE SEQUENCE [LARGE SCALE GENOMIC DNA]</scope>
    <source>
        <strain evidence="8 9">HS21</strain>
    </source>
</reference>
<feature type="transmembrane region" description="Helical" evidence="6">
    <location>
        <begin position="247"/>
        <end position="266"/>
    </location>
</feature>
<dbReference type="PANTHER" id="PTHR32322:SF2">
    <property type="entry name" value="EAMA DOMAIN-CONTAINING PROTEIN"/>
    <property type="match status" value="1"/>
</dbReference>
<evidence type="ECO:0000256" key="3">
    <source>
        <dbReference type="ARBA" id="ARBA00022692"/>
    </source>
</evidence>
<accession>A0A3T1DE76</accession>
<evidence type="ECO:0000313" key="9">
    <source>
        <dbReference type="Proteomes" id="UP000289856"/>
    </source>
</evidence>
<feature type="transmembrane region" description="Helical" evidence="6">
    <location>
        <begin position="73"/>
        <end position="92"/>
    </location>
</feature>
<evidence type="ECO:0000256" key="2">
    <source>
        <dbReference type="ARBA" id="ARBA00007362"/>
    </source>
</evidence>
<evidence type="ECO:0000313" key="8">
    <source>
        <dbReference type="EMBL" id="BBI36466.1"/>
    </source>
</evidence>
<dbReference type="RefSeq" id="WP_130615968.1">
    <property type="nucleotide sequence ID" value="NZ_AP019400.1"/>
</dbReference>
<dbReference type="AlphaFoldDB" id="A0A3T1DE76"/>
<evidence type="ECO:0000256" key="6">
    <source>
        <dbReference type="SAM" id="Phobius"/>
    </source>
</evidence>
<feature type="transmembrane region" description="Helical" evidence="6">
    <location>
        <begin position="98"/>
        <end position="119"/>
    </location>
</feature>
<dbReference type="Pfam" id="PF00892">
    <property type="entry name" value="EamA"/>
    <property type="match status" value="2"/>
</dbReference>
<dbReference type="InterPro" id="IPR000620">
    <property type="entry name" value="EamA_dom"/>
</dbReference>
<protein>
    <submittedName>
        <fullName evidence="8">Membrane protein</fullName>
    </submittedName>
</protein>
<dbReference type="InterPro" id="IPR037185">
    <property type="entry name" value="EmrE-like"/>
</dbReference>
<feature type="transmembrane region" description="Helical" evidence="6">
    <location>
        <begin position="188"/>
        <end position="206"/>
    </location>
</feature>
<feature type="transmembrane region" description="Helical" evidence="6">
    <location>
        <begin position="218"/>
        <end position="240"/>
    </location>
</feature>
<evidence type="ECO:0000256" key="4">
    <source>
        <dbReference type="ARBA" id="ARBA00022989"/>
    </source>
</evidence>
<dbReference type="GO" id="GO:0016020">
    <property type="term" value="C:membrane"/>
    <property type="evidence" value="ECO:0007669"/>
    <property type="project" value="UniProtKB-SubCell"/>
</dbReference>
<feature type="domain" description="EamA" evidence="7">
    <location>
        <begin position="157"/>
        <end position="287"/>
    </location>
</feature>
<proteinExistence type="inferred from homology"/>
<keyword evidence="3 6" id="KW-0812">Transmembrane</keyword>
<feature type="transmembrane region" description="Helical" evidence="6">
    <location>
        <begin position="278"/>
        <end position="294"/>
    </location>
</feature>
<feature type="transmembrane region" description="Helical" evidence="6">
    <location>
        <begin position="33"/>
        <end position="53"/>
    </location>
</feature>
<dbReference type="SUPFAM" id="SSF103481">
    <property type="entry name" value="Multidrug resistance efflux transporter EmrE"/>
    <property type="match status" value="2"/>
</dbReference>
<gene>
    <name evidence="8" type="ORF">KCTCHS21_58650</name>
</gene>
<organism evidence="8 9">
    <name type="scientific">Cohnella abietis</name>
    <dbReference type="NCBI Taxonomy" id="2507935"/>
    <lineage>
        <taxon>Bacteria</taxon>
        <taxon>Bacillati</taxon>
        <taxon>Bacillota</taxon>
        <taxon>Bacilli</taxon>
        <taxon>Bacillales</taxon>
        <taxon>Paenibacillaceae</taxon>
        <taxon>Cohnella</taxon>
    </lineage>
</organism>
<keyword evidence="4 6" id="KW-1133">Transmembrane helix</keyword>
<dbReference type="PANTHER" id="PTHR32322">
    <property type="entry name" value="INNER MEMBRANE TRANSPORTER"/>
    <property type="match status" value="1"/>
</dbReference>
<feature type="transmembrane region" description="Helical" evidence="6">
    <location>
        <begin position="7"/>
        <end position="27"/>
    </location>
</feature>
<dbReference type="EMBL" id="AP019400">
    <property type="protein sequence ID" value="BBI36466.1"/>
    <property type="molecule type" value="Genomic_DNA"/>
</dbReference>
<sequence length="300" mass="32730">MRWTNYTLLLGIGVIWGSQFFFVELVIDDIPPLTLAACKALLGAAALGVISLFVKDRASHIKHDKSKKRFLPYLWIALLEAVIPFFLIGWGQQRINSSLSAILMGTIPIFTTLMAAIFVPKEKINAFKWISVVCGFIGISLLIAPDISLSAGNHDVFGTIAVLGAALSFSGSLILIKELPPISPIIAMRNVLFIAAVLLIPLSFIFENPVNIHLDAQQWISLVILGVFHAGIVYMLYNILINRSGAVFASLNNYLVPLFGVVLGTLFLNEQLTSMDKISLLVILISLGIGGINLRKRSST</sequence>
<evidence type="ECO:0000259" key="7">
    <source>
        <dbReference type="Pfam" id="PF00892"/>
    </source>
</evidence>
<comment type="similarity">
    <text evidence="2">Belongs to the EamA transporter family.</text>
</comment>
<keyword evidence="9" id="KW-1185">Reference proteome</keyword>
<dbReference type="KEGG" id="cohn:KCTCHS21_58650"/>
<feature type="transmembrane region" description="Helical" evidence="6">
    <location>
        <begin position="126"/>
        <end position="144"/>
    </location>
</feature>
<evidence type="ECO:0000256" key="1">
    <source>
        <dbReference type="ARBA" id="ARBA00004127"/>
    </source>
</evidence>
<keyword evidence="5 6" id="KW-0472">Membrane</keyword>